<dbReference type="SUPFAM" id="SSF46626">
    <property type="entry name" value="Cytochrome c"/>
    <property type="match status" value="1"/>
</dbReference>
<feature type="domain" description="Cytochrome c" evidence="7">
    <location>
        <begin position="355"/>
        <end position="447"/>
    </location>
</feature>
<sequence length="470" mass="51237">MSEIANLDVTHEPKRLGLLAQFAGPDELIAAADKVTDAGYKNVEAYAPFAVIGIDEALKAKKTILPWIVFCMGLSGCLIGITMQCYMNGMEGSWWLAGYEFLISGKPFFSIPAFIPVTFELTILLSAFGSFFGMLALNKLPRLFNPLLRSERFADVTTDGFFLFVEAADAKYAEAETEAFLTSVGATGVEAINDVVEGRSLPAAIHLAGACVATAALLVPLYLWMTSSTTTSLPRISLFKDMEHQAKFQAQQPSPIFDDGRSMREPIKGTVARGRNLDDVELYYGERAELSVAGGPGRGDLRFASFNNDGRTRAQFVAEGDEEDGEAAAPAPAAGEPEEKDWVTDFPAAIKITQETMDRGEQRFNIYCATCHGLTGAGDGLITQRAMSLNQGTWTQPTSLHVEAVTTQPVGRIFNTISNGIRKMPGYKEQISAEDRWAIVLYLQALQRSQKATAEDLPADKLREISNLKK</sequence>
<protein>
    <recommendedName>
        <fullName evidence="7">Cytochrome c domain-containing protein</fullName>
    </recommendedName>
</protein>
<dbReference type="EMBL" id="CP036349">
    <property type="protein sequence ID" value="QDV76304.1"/>
    <property type="molecule type" value="Genomic_DNA"/>
</dbReference>
<dbReference type="Pfam" id="PF13442">
    <property type="entry name" value="Cytochrome_CBB3"/>
    <property type="match status" value="1"/>
</dbReference>
<reference evidence="8 9" key="1">
    <citation type="submission" date="2019-02" db="EMBL/GenBank/DDBJ databases">
        <title>Deep-cultivation of Planctomycetes and their phenomic and genomic characterization uncovers novel biology.</title>
        <authorList>
            <person name="Wiegand S."/>
            <person name="Jogler M."/>
            <person name="Boedeker C."/>
            <person name="Pinto D."/>
            <person name="Vollmers J."/>
            <person name="Rivas-Marin E."/>
            <person name="Kohn T."/>
            <person name="Peeters S.H."/>
            <person name="Heuer A."/>
            <person name="Rast P."/>
            <person name="Oberbeckmann S."/>
            <person name="Bunk B."/>
            <person name="Jeske O."/>
            <person name="Meyerdierks A."/>
            <person name="Storesund J.E."/>
            <person name="Kallscheuer N."/>
            <person name="Luecker S."/>
            <person name="Lage O.M."/>
            <person name="Pohl T."/>
            <person name="Merkel B.J."/>
            <person name="Hornburger P."/>
            <person name="Mueller R.-W."/>
            <person name="Bruemmer F."/>
            <person name="Labrenz M."/>
            <person name="Spormann A.M."/>
            <person name="Op den Camp H."/>
            <person name="Overmann J."/>
            <person name="Amann R."/>
            <person name="Jetten M.S.M."/>
            <person name="Mascher T."/>
            <person name="Medema M.H."/>
            <person name="Devos D.P."/>
            <person name="Kaster A.-K."/>
            <person name="Ovreas L."/>
            <person name="Rohde M."/>
            <person name="Galperin M.Y."/>
            <person name="Jogler C."/>
        </authorList>
    </citation>
    <scope>NUCLEOTIDE SEQUENCE [LARGE SCALE GENOMIC DNA]</scope>
    <source>
        <strain evidence="8 9">Spa11</strain>
    </source>
</reference>
<keyword evidence="6" id="KW-1133">Transmembrane helix</keyword>
<dbReference type="InterPro" id="IPR036909">
    <property type="entry name" value="Cyt_c-like_dom_sf"/>
</dbReference>
<keyword evidence="1 4" id="KW-0349">Heme</keyword>
<keyword evidence="9" id="KW-1185">Reference proteome</keyword>
<dbReference type="Proteomes" id="UP000316426">
    <property type="component" value="Chromosome"/>
</dbReference>
<dbReference type="InterPro" id="IPR021776">
    <property type="entry name" value="ActD"/>
</dbReference>
<dbReference type="Gene3D" id="1.10.760.10">
    <property type="entry name" value="Cytochrome c-like domain"/>
    <property type="match status" value="1"/>
</dbReference>
<organism evidence="8 9">
    <name type="scientific">Botrimarina mediterranea</name>
    <dbReference type="NCBI Taxonomy" id="2528022"/>
    <lineage>
        <taxon>Bacteria</taxon>
        <taxon>Pseudomonadati</taxon>
        <taxon>Planctomycetota</taxon>
        <taxon>Planctomycetia</taxon>
        <taxon>Pirellulales</taxon>
        <taxon>Lacipirellulaceae</taxon>
        <taxon>Botrimarina</taxon>
    </lineage>
</organism>
<feature type="transmembrane region" description="Helical" evidence="6">
    <location>
        <begin position="64"/>
        <end position="89"/>
    </location>
</feature>
<gene>
    <name evidence="8" type="ORF">Spa11_45340</name>
</gene>
<evidence type="ECO:0000256" key="5">
    <source>
        <dbReference type="SAM" id="MobiDB-lite"/>
    </source>
</evidence>
<dbReference type="RefSeq" id="WP_145116755.1">
    <property type="nucleotide sequence ID" value="NZ_CP036349.1"/>
</dbReference>
<feature type="transmembrane region" description="Helical" evidence="6">
    <location>
        <begin position="203"/>
        <end position="225"/>
    </location>
</feature>
<evidence type="ECO:0000256" key="3">
    <source>
        <dbReference type="ARBA" id="ARBA00023004"/>
    </source>
</evidence>
<dbReference type="AlphaFoldDB" id="A0A518KES2"/>
<dbReference type="KEGG" id="bmei:Spa11_45340"/>
<dbReference type="Pfam" id="PF11821">
    <property type="entry name" value="ActD"/>
    <property type="match status" value="1"/>
</dbReference>
<dbReference type="PROSITE" id="PS51007">
    <property type="entry name" value="CYTC"/>
    <property type="match status" value="1"/>
</dbReference>
<name>A0A518KES2_9BACT</name>
<evidence type="ECO:0000256" key="2">
    <source>
        <dbReference type="ARBA" id="ARBA00022723"/>
    </source>
</evidence>
<evidence type="ECO:0000256" key="1">
    <source>
        <dbReference type="ARBA" id="ARBA00022617"/>
    </source>
</evidence>
<dbReference type="PANTHER" id="PTHR40394">
    <property type="entry name" value="LIPOPROTEIN-RELATED"/>
    <property type="match status" value="1"/>
</dbReference>
<feature type="transmembrane region" description="Helical" evidence="6">
    <location>
        <begin position="109"/>
        <end position="137"/>
    </location>
</feature>
<dbReference type="GO" id="GO:0020037">
    <property type="term" value="F:heme binding"/>
    <property type="evidence" value="ECO:0007669"/>
    <property type="project" value="InterPro"/>
</dbReference>
<dbReference type="GO" id="GO:0009055">
    <property type="term" value="F:electron transfer activity"/>
    <property type="evidence" value="ECO:0007669"/>
    <property type="project" value="InterPro"/>
</dbReference>
<keyword evidence="2 4" id="KW-0479">Metal-binding</keyword>
<feature type="region of interest" description="Disordered" evidence="5">
    <location>
        <begin position="318"/>
        <end position="340"/>
    </location>
</feature>
<keyword evidence="3 4" id="KW-0408">Iron</keyword>
<keyword evidence="6" id="KW-0812">Transmembrane</keyword>
<dbReference type="GO" id="GO:0046872">
    <property type="term" value="F:metal ion binding"/>
    <property type="evidence" value="ECO:0007669"/>
    <property type="project" value="UniProtKB-KW"/>
</dbReference>
<evidence type="ECO:0000256" key="6">
    <source>
        <dbReference type="SAM" id="Phobius"/>
    </source>
</evidence>
<evidence type="ECO:0000313" key="9">
    <source>
        <dbReference type="Proteomes" id="UP000316426"/>
    </source>
</evidence>
<keyword evidence="6" id="KW-0472">Membrane</keyword>
<dbReference type="InterPro" id="IPR009056">
    <property type="entry name" value="Cyt_c-like_dom"/>
</dbReference>
<evidence type="ECO:0000313" key="8">
    <source>
        <dbReference type="EMBL" id="QDV76304.1"/>
    </source>
</evidence>
<accession>A0A518KES2</accession>
<evidence type="ECO:0000259" key="7">
    <source>
        <dbReference type="PROSITE" id="PS51007"/>
    </source>
</evidence>
<dbReference type="PANTHER" id="PTHR40394:SF2">
    <property type="entry name" value="QUINOL:CYTOCHROME C OXIDOREDUCTASE MEMBRANE PROTEIN"/>
    <property type="match status" value="1"/>
</dbReference>
<proteinExistence type="predicted"/>
<evidence type="ECO:0000256" key="4">
    <source>
        <dbReference type="PROSITE-ProRule" id="PRU00433"/>
    </source>
</evidence>